<dbReference type="InterPro" id="IPR051159">
    <property type="entry name" value="Hexapeptide_acetyltransf"/>
</dbReference>
<dbReference type="Gene3D" id="2.160.10.10">
    <property type="entry name" value="Hexapeptide repeat proteins"/>
    <property type="match status" value="1"/>
</dbReference>
<dbReference type="OrthoDB" id="25818at2759"/>
<sequence>MAPSVAMTNRGGSLGDYRAGMIRIEDHCFIGADVTILPYRTIGRGSVVAAGSIVTRVSCPRRHSPRALSHAHARAWQPKKTKN</sequence>
<dbReference type="Proteomes" id="UP000504637">
    <property type="component" value="Unplaced"/>
</dbReference>
<dbReference type="PANTHER" id="PTHR23416:SF76">
    <property type="entry name" value="ZN(II)2CYS6 TRANSCRIPTION FACTOR (EUROFUNG)"/>
    <property type="match status" value="1"/>
</dbReference>
<keyword evidence="2" id="KW-1185">Reference proteome</keyword>
<evidence type="ECO:0000313" key="2">
    <source>
        <dbReference type="Proteomes" id="UP000504637"/>
    </source>
</evidence>
<dbReference type="GO" id="GO:0008374">
    <property type="term" value="F:O-acyltransferase activity"/>
    <property type="evidence" value="ECO:0007669"/>
    <property type="project" value="TreeGrafter"/>
</dbReference>
<dbReference type="SUPFAM" id="SSF51161">
    <property type="entry name" value="Trimeric LpxA-like enzymes"/>
    <property type="match status" value="1"/>
</dbReference>
<name>A0A6J3M037_9PEZI</name>
<accession>A0A6J3M037</accession>
<gene>
    <name evidence="3" type="ORF">K489DRAFT_383042</name>
</gene>
<organism evidence="3">
    <name type="scientific">Dissoconium aciculare CBS 342.82</name>
    <dbReference type="NCBI Taxonomy" id="1314786"/>
    <lineage>
        <taxon>Eukaryota</taxon>
        <taxon>Fungi</taxon>
        <taxon>Dikarya</taxon>
        <taxon>Ascomycota</taxon>
        <taxon>Pezizomycotina</taxon>
        <taxon>Dothideomycetes</taxon>
        <taxon>Dothideomycetidae</taxon>
        <taxon>Mycosphaerellales</taxon>
        <taxon>Dissoconiaceae</taxon>
        <taxon>Dissoconium</taxon>
    </lineage>
</organism>
<reference evidence="3" key="3">
    <citation type="submission" date="2025-08" db="UniProtKB">
        <authorList>
            <consortium name="RefSeq"/>
        </authorList>
    </citation>
    <scope>IDENTIFICATION</scope>
    <source>
        <strain evidence="3">CBS 342.82</strain>
    </source>
</reference>
<dbReference type="Pfam" id="PF14602">
    <property type="entry name" value="Hexapep_2"/>
    <property type="match status" value="1"/>
</dbReference>
<dbReference type="GeneID" id="54363306"/>
<dbReference type="InterPro" id="IPR011004">
    <property type="entry name" value="Trimer_LpxA-like_sf"/>
</dbReference>
<dbReference type="InterPro" id="IPR001451">
    <property type="entry name" value="Hexapep"/>
</dbReference>
<dbReference type="PANTHER" id="PTHR23416">
    <property type="entry name" value="SIALIC ACID SYNTHASE-RELATED"/>
    <property type="match status" value="1"/>
</dbReference>
<evidence type="ECO:0000256" key="1">
    <source>
        <dbReference type="SAM" id="MobiDB-lite"/>
    </source>
</evidence>
<reference evidence="3" key="2">
    <citation type="submission" date="2020-04" db="EMBL/GenBank/DDBJ databases">
        <authorList>
            <consortium name="NCBI Genome Project"/>
        </authorList>
    </citation>
    <scope>NUCLEOTIDE SEQUENCE</scope>
    <source>
        <strain evidence="3">CBS 342.82</strain>
    </source>
</reference>
<feature type="region of interest" description="Disordered" evidence="1">
    <location>
        <begin position="63"/>
        <end position="83"/>
    </location>
</feature>
<dbReference type="AlphaFoldDB" id="A0A6J3M037"/>
<proteinExistence type="predicted"/>
<reference evidence="3" key="1">
    <citation type="submission" date="2020-01" db="EMBL/GenBank/DDBJ databases">
        <authorList>
            <consortium name="DOE Joint Genome Institute"/>
            <person name="Haridas S."/>
            <person name="Albert R."/>
            <person name="Binder M."/>
            <person name="Bloem J."/>
            <person name="Labutti K."/>
            <person name="Salamov A."/>
            <person name="Andreopoulos B."/>
            <person name="Baker S.E."/>
            <person name="Barry K."/>
            <person name="Bills G."/>
            <person name="Bluhm B.H."/>
            <person name="Cannon C."/>
            <person name="Castanera R."/>
            <person name="Culley D.E."/>
            <person name="Daum C."/>
            <person name="Ezra D."/>
            <person name="Gonzalez J.B."/>
            <person name="Henrissat B."/>
            <person name="Kuo A."/>
            <person name="Liang C."/>
            <person name="Lipzen A."/>
            <person name="Lutzoni F."/>
            <person name="Magnuson J."/>
            <person name="Mondo S."/>
            <person name="Nolan M."/>
            <person name="Ohm R."/>
            <person name="Pangilinan J."/>
            <person name="Park H.-J."/>
            <person name="Ramirez L."/>
            <person name="Alfaro M."/>
            <person name="Sun H."/>
            <person name="Tritt A."/>
            <person name="Yoshinaga Y."/>
            <person name="Zwiers L.-H."/>
            <person name="Turgeon B.G."/>
            <person name="Goodwin S.B."/>
            <person name="Spatafora J.W."/>
            <person name="Crous P.W."/>
            <person name="Grigoriev I.V."/>
        </authorList>
    </citation>
    <scope>NUCLEOTIDE SEQUENCE</scope>
    <source>
        <strain evidence="3">CBS 342.82</strain>
    </source>
</reference>
<evidence type="ECO:0000313" key="3">
    <source>
        <dbReference type="RefSeq" id="XP_033457288.1"/>
    </source>
</evidence>
<protein>
    <submittedName>
        <fullName evidence="3">Uncharacterized protein</fullName>
    </submittedName>
</protein>
<dbReference type="RefSeq" id="XP_033457288.1">
    <property type="nucleotide sequence ID" value="XM_033605506.1"/>
</dbReference>